<keyword evidence="2" id="KW-1185">Reference proteome</keyword>
<protein>
    <submittedName>
        <fullName evidence="1">Uncharacterized protein</fullName>
    </submittedName>
</protein>
<dbReference type="RefSeq" id="WP_161483254.1">
    <property type="nucleotide sequence ID" value="NZ_WXEW01000010.1"/>
</dbReference>
<organism evidence="1 2">
    <name type="scientific">Herbidospora solisilvae</name>
    <dbReference type="NCBI Taxonomy" id="2696284"/>
    <lineage>
        <taxon>Bacteria</taxon>
        <taxon>Bacillati</taxon>
        <taxon>Actinomycetota</taxon>
        <taxon>Actinomycetes</taxon>
        <taxon>Streptosporangiales</taxon>
        <taxon>Streptosporangiaceae</taxon>
        <taxon>Herbidospora</taxon>
    </lineage>
</organism>
<comment type="caution">
    <text evidence="1">The sequence shown here is derived from an EMBL/GenBank/DDBJ whole genome shotgun (WGS) entry which is preliminary data.</text>
</comment>
<dbReference type="Proteomes" id="UP000479526">
    <property type="component" value="Unassembled WGS sequence"/>
</dbReference>
<sequence length="234" mass="26660">MTWRSLYESLHDSPEVLWPWLAEHPDLVAEIRELGRPGAHRTRPGHDPLQRLYALGRVLDLLIADHPEAYPAFCAALGADRVDRKAFHPFFHEVAEVRQAPDSSEPPSIVAERWPGFMVGTLLLARAGVVVTAGERHLVAGVADRSAVYWTHYRRHRPACDLSHGWGHNSQWRTDARRDYWAEGRFHYNVDGTERPADQAEVELVRHRCGTVTDPGDDLFPYDLRHVEPAMLET</sequence>
<evidence type="ECO:0000313" key="2">
    <source>
        <dbReference type="Proteomes" id="UP000479526"/>
    </source>
</evidence>
<dbReference type="AlphaFoldDB" id="A0A7C9NIN3"/>
<dbReference type="EMBL" id="WXEW01000010">
    <property type="protein sequence ID" value="NAS26255.1"/>
    <property type="molecule type" value="Genomic_DNA"/>
</dbReference>
<name>A0A7C9NIN3_9ACTN</name>
<reference evidence="1 2" key="1">
    <citation type="submission" date="2020-01" db="EMBL/GenBank/DDBJ databases">
        <title>Herbidospora sp. NEAU-GS84 nov., a novel actinomycete isolated from soil.</title>
        <authorList>
            <person name="Han L."/>
        </authorList>
    </citation>
    <scope>NUCLEOTIDE SEQUENCE [LARGE SCALE GENOMIC DNA]</scope>
    <source>
        <strain evidence="1 2">NEAU-GS84</strain>
    </source>
</reference>
<evidence type="ECO:0000313" key="1">
    <source>
        <dbReference type="EMBL" id="NAS26255.1"/>
    </source>
</evidence>
<accession>A0A7C9NIN3</accession>
<gene>
    <name evidence="1" type="ORF">GT755_31855</name>
</gene>
<proteinExistence type="predicted"/>